<reference evidence="2 3" key="1">
    <citation type="submission" date="2014-08" db="EMBL/GenBank/DDBJ databases">
        <title>Comparative genomics of the Paenibacillus odorifer group.</title>
        <authorList>
            <person name="den Bakker H.C."/>
            <person name="Tsai Y.-C."/>
            <person name="Martin N."/>
            <person name="Korlach J."/>
            <person name="Wiedmann M."/>
        </authorList>
    </citation>
    <scope>NUCLEOTIDE SEQUENCE [LARGE SCALE GENOMIC DNA]</scope>
    <source>
        <strain evidence="2 3">DSM 14472</strain>
    </source>
</reference>
<gene>
    <name evidence="2" type="ORF">PSTEL_20800</name>
</gene>
<evidence type="ECO:0000256" key="1">
    <source>
        <dbReference type="SAM" id="Phobius"/>
    </source>
</evidence>
<sequence>MLTAVFLMITSIMFAFIYLIDVIGLEKKEITVLSINGAYYQIAIFAIGLSYCIWKDWRLNAARKQN</sequence>
<organism evidence="2 3">
    <name type="scientific">Paenibacillus stellifer</name>
    <dbReference type="NCBI Taxonomy" id="169760"/>
    <lineage>
        <taxon>Bacteria</taxon>
        <taxon>Bacillati</taxon>
        <taxon>Bacillota</taxon>
        <taxon>Bacilli</taxon>
        <taxon>Bacillales</taxon>
        <taxon>Paenibacillaceae</taxon>
        <taxon>Paenibacillus</taxon>
    </lineage>
</organism>
<accession>A0A089LYH8</accession>
<name>A0A089LYH8_9BACL</name>
<protein>
    <submittedName>
        <fullName evidence="2">Uncharacterized protein</fullName>
    </submittedName>
</protein>
<keyword evidence="1" id="KW-0812">Transmembrane</keyword>
<keyword evidence="1" id="KW-1133">Transmembrane helix</keyword>
<dbReference type="Proteomes" id="UP000029507">
    <property type="component" value="Chromosome"/>
</dbReference>
<proteinExistence type="predicted"/>
<evidence type="ECO:0000313" key="2">
    <source>
        <dbReference type="EMBL" id="AIQ65195.1"/>
    </source>
</evidence>
<keyword evidence="3" id="KW-1185">Reference proteome</keyword>
<feature type="transmembrane region" description="Helical" evidence="1">
    <location>
        <begin position="5"/>
        <end position="25"/>
    </location>
</feature>
<dbReference type="AlphaFoldDB" id="A0A089LYH8"/>
<keyword evidence="1" id="KW-0472">Membrane</keyword>
<evidence type="ECO:0000313" key="3">
    <source>
        <dbReference type="Proteomes" id="UP000029507"/>
    </source>
</evidence>
<feature type="transmembrane region" description="Helical" evidence="1">
    <location>
        <begin position="37"/>
        <end position="54"/>
    </location>
</feature>
<dbReference type="HOGENOM" id="CLU_2827152_0_0_9"/>
<dbReference type="EMBL" id="CP009286">
    <property type="protein sequence ID" value="AIQ65195.1"/>
    <property type="molecule type" value="Genomic_DNA"/>
</dbReference>
<dbReference type="KEGG" id="pste:PSTEL_20800"/>
<dbReference type="STRING" id="169760.PSTEL_20800"/>